<organism evidence="1 2">
    <name type="scientific">Senna tora</name>
    <dbReference type="NCBI Taxonomy" id="362788"/>
    <lineage>
        <taxon>Eukaryota</taxon>
        <taxon>Viridiplantae</taxon>
        <taxon>Streptophyta</taxon>
        <taxon>Embryophyta</taxon>
        <taxon>Tracheophyta</taxon>
        <taxon>Spermatophyta</taxon>
        <taxon>Magnoliopsida</taxon>
        <taxon>eudicotyledons</taxon>
        <taxon>Gunneridae</taxon>
        <taxon>Pentapetalae</taxon>
        <taxon>rosids</taxon>
        <taxon>fabids</taxon>
        <taxon>Fabales</taxon>
        <taxon>Fabaceae</taxon>
        <taxon>Caesalpinioideae</taxon>
        <taxon>Cassia clade</taxon>
        <taxon>Senna</taxon>
    </lineage>
</organism>
<sequence>MGGGLHGLVELMCHLSQLKRVVQLTAIVLNVDSSCPYCYLYLWIFHGRIESHYYLYERSRVKTNLAKLAGNLLFLSMYFEVEDLIGVRMCIDRELGKLVAL</sequence>
<dbReference type="EMBL" id="JAAIUW010000012">
    <property type="protein sequence ID" value="KAF7806245.1"/>
    <property type="molecule type" value="Genomic_DNA"/>
</dbReference>
<protein>
    <submittedName>
        <fullName evidence="1">Uncharacterized protein</fullName>
    </submittedName>
</protein>
<evidence type="ECO:0000313" key="1">
    <source>
        <dbReference type="EMBL" id="KAF7806245.1"/>
    </source>
</evidence>
<name>A0A834SKV1_9FABA</name>
<dbReference type="AlphaFoldDB" id="A0A834SKV1"/>
<comment type="caution">
    <text evidence="1">The sequence shown here is derived from an EMBL/GenBank/DDBJ whole genome shotgun (WGS) entry which is preliminary data.</text>
</comment>
<proteinExistence type="predicted"/>
<dbReference type="Proteomes" id="UP000634136">
    <property type="component" value="Unassembled WGS sequence"/>
</dbReference>
<accession>A0A834SKV1</accession>
<reference evidence="1" key="1">
    <citation type="submission" date="2020-09" db="EMBL/GenBank/DDBJ databases">
        <title>Genome-Enabled Discovery of Anthraquinone Biosynthesis in Senna tora.</title>
        <authorList>
            <person name="Kang S.-H."/>
            <person name="Pandey R.P."/>
            <person name="Lee C.-M."/>
            <person name="Sim J.-S."/>
            <person name="Jeong J.-T."/>
            <person name="Choi B.-S."/>
            <person name="Jung M."/>
            <person name="Ginzburg D."/>
            <person name="Zhao K."/>
            <person name="Won S.Y."/>
            <person name="Oh T.-J."/>
            <person name="Yu Y."/>
            <person name="Kim N.-H."/>
            <person name="Lee O.R."/>
            <person name="Lee T.-H."/>
            <person name="Bashyal P."/>
            <person name="Kim T.-S."/>
            <person name="Lee W.-H."/>
            <person name="Kawkins C."/>
            <person name="Kim C.-K."/>
            <person name="Kim J.S."/>
            <person name="Ahn B.O."/>
            <person name="Rhee S.Y."/>
            <person name="Sohng J.K."/>
        </authorList>
    </citation>
    <scope>NUCLEOTIDE SEQUENCE</scope>
    <source>
        <tissue evidence="1">Leaf</tissue>
    </source>
</reference>
<keyword evidence="2" id="KW-1185">Reference proteome</keyword>
<gene>
    <name evidence="1" type="ORF">G2W53_038406</name>
</gene>
<evidence type="ECO:0000313" key="2">
    <source>
        <dbReference type="Proteomes" id="UP000634136"/>
    </source>
</evidence>